<dbReference type="Proteomes" id="UP000015241">
    <property type="component" value="Unassembled WGS sequence"/>
</dbReference>
<accession>S8DFW1</accession>
<dbReference type="EMBL" id="KE504573">
    <property type="protein sequence ID" value="EPS92461.1"/>
    <property type="molecule type" value="Genomic_DNA"/>
</dbReference>
<feature type="region of interest" description="Disordered" evidence="1">
    <location>
        <begin position="38"/>
        <end position="58"/>
    </location>
</feature>
<evidence type="ECO:0000313" key="2">
    <source>
        <dbReference type="EMBL" id="EPS92461.1"/>
    </source>
</evidence>
<organism evidence="2 3">
    <name type="scientific">Fomitopsis schrenkii</name>
    <name type="common">Brown rot fungus</name>
    <dbReference type="NCBI Taxonomy" id="2126942"/>
    <lineage>
        <taxon>Eukaryota</taxon>
        <taxon>Fungi</taxon>
        <taxon>Dikarya</taxon>
        <taxon>Basidiomycota</taxon>
        <taxon>Agaricomycotina</taxon>
        <taxon>Agaricomycetes</taxon>
        <taxon>Polyporales</taxon>
        <taxon>Fomitopsis</taxon>
    </lineage>
</organism>
<dbReference type="InParanoid" id="S8DFW1"/>
<keyword evidence="3" id="KW-1185">Reference proteome</keyword>
<evidence type="ECO:0000313" key="3">
    <source>
        <dbReference type="Proteomes" id="UP000015241"/>
    </source>
</evidence>
<sequence>MAPSYAPKGLRNRARKLTCDAVTDAFASSRLPRCVLDPPTVPTPHVGAQKETPGGDEPSTYVATVDRPDGAVGVVWTPRASAQSRDNSARVPQV</sequence>
<evidence type="ECO:0000256" key="1">
    <source>
        <dbReference type="SAM" id="MobiDB-lite"/>
    </source>
</evidence>
<gene>
    <name evidence="2" type="ORF">FOMPIDRAFT_1056853</name>
</gene>
<protein>
    <submittedName>
        <fullName evidence="2">Uncharacterized protein</fullName>
    </submittedName>
</protein>
<reference evidence="2 3" key="1">
    <citation type="journal article" date="2012" name="Science">
        <title>The Paleozoic origin of enzymatic lignin decomposition reconstructed from 31 fungal genomes.</title>
        <authorList>
            <person name="Floudas D."/>
            <person name="Binder M."/>
            <person name="Riley R."/>
            <person name="Barry K."/>
            <person name="Blanchette R.A."/>
            <person name="Henrissat B."/>
            <person name="Martinez A.T."/>
            <person name="Otillar R."/>
            <person name="Spatafora J.W."/>
            <person name="Yadav J.S."/>
            <person name="Aerts A."/>
            <person name="Benoit I."/>
            <person name="Boyd A."/>
            <person name="Carlson A."/>
            <person name="Copeland A."/>
            <person name="Coutinho P.M."/>
            <person name="de Vries R.P."/>
            <person name="Ferreira P."/>
            <person name="Findley K."/>
            <person name="Foster B."/>
            <person name="Gaskell J."/>
            <person name="Glotzer D."/>
            <person name="Gorecki P."/>
            <person name="Heitman J."/>
            <person name="Hesse C."/>
            <person name="Hori C."/>
            <person name="Igarashi K."/>
            <person name="Jurgens J.A."/>
            <person name="Kallen N."/>
            <person name="Kersten P."/>
            <person name="Kohler A."/>
            <person name="Kuees U."/>
            <person name="Kumar T.K.A."/>
            <person name="Kuo A."/>
            <person name="LaButti K."/>
            <person name="Larrondo L.F."/>
            <person name="Lindquist E."/>
            <person name="Ling A."/>
            <person name="Lombard V."/>
            <person name="Lucas S."/>
            <person name="Lundell T."/>
            <person name="Martin R."/>
            <person name="McLaughlin D.J."/>
            <person name="Morgenstern I."/>
            <person name="Morin E."/>
            <person name="Murat C."/>
            <person name="Nagy L.G."/>
            <person name="Nolan M."/>
            <person name="Ohm R.A."/>
            <person name="Patyshakuliyeva A."/>
            <person name="Rokas A."/>
            <person name="Ruiz-Duenas F.J."/>
            <person name="Sabat G."/>
            <person name="Salamov A."/>
            <person name="Samejima M."/>
            <person name="Schmutz J."/>
            <person name="Slot J.C."/>
            <person name="St John F."/>
            <person name="Stenlid J."/>
            <person name="Sun H."/>
            <person name="Sun S."/>
            <person name="Syed K."/>
            <person name="Tsang A."/>
            <person name="Wiebenga A."/>
            <person name="Young D."/>
            <person name="Pisabarro A."/>
            <person name="Eastwood D.C."/>
            <person name="Martin F."/>
            <person name="Cullen D."/>
            <person name="Grigoriev I.V."/>
            <person name="Hibbett D.S."/>
        </authorList>
    </citation>
    <scope>NUCLEOTIDE SEQUENCE</scope>
    <source>
        <strain evidence="3">FP-58527</strain>
    </source>
</reference>
<dbReference type="AlphaFoldDB" id="S8DFW1"/>
<dbReference type="HOGENOM" id="CLU_2386192_0_0_1"/>
<proteinExistence type="predicted"/>
<name>S8DFW1_FOMSC</name>